<feature type="transmembrane region" description="Helical" evidence="2">
    <location>
        <begin position="109"/>
        <end position="136"/>
    </location>
</feature>
<dbReference type="AlphaFoldDB" id="M1MWC0"/>
<dbReference type="PATRIC" id="fig|1121362.3.peg.1018"/>
<keyword evidence="2" id="KW-1133">Transmembrane helix</keyword>
<feature type="transmembrane region" description="Helical" evidence="2">
    <location>
        <begin position="67"/>
        <end position="89"/>
    </location>
</feature>
<dbReference type="KEGG" id="chn:A605_05065"/>
<organism evidence="4 5">
    <name type="scientific">Corynebacterium halotolerans YIM 70093 = DSM 44683</name>
    <dbReference type="NCBI Taxonomy" id="1121362"/>
    <lineage>
        <taxon>Bacteria</taxon>
        <taxon>Bacillati</taxon>
        <taxon>Actinomycetota</taxon>
        <taxon>Actinomycetes</taxon>
        <taxon>Mycobacteriales</taxon>
        <taxon>Corynebacteriaceae</taxon>
        <taxon>Corynebacterium</taxon>
    </lineage>
</organism>
<evidence type="ECO:0000313" key="5">
    <source>
        <dbReference type="Proteomes" id="UP000011723"/>
    </source>
</evidence>
<dbReference type="InterPro" id="IPR046672">
    <property type="entry name" value="DUF6542"/>
</dbReference>
<feature type="transmembrane region" description="Helical" evidence="2">
    <location>
        <begin position="42"/>
        <end position="60"/>
    </location>
</feature>
<evidence type="ECO:0000313" key="4">
    <source>
        <dbReference type="EMBL" id="AGF72019.1"/>
    </source>
</evidence>
<dbReference type="Proteomes" id="UP000011723">
    <property type="component" value="Chromosome"/>
</dbReference>
<feature type="compositionally biased region" description="Basic and acidic residues" evidence="1">
    <location>
        <begin position="221"/>
        <end position="238"/>
    </location>
</feature>
<keyword evidence="2" id="KW-0812">Transmembrane</keyword>
<reference evidence="4 5" key="1">
    <citation type="journal article" date="2012" name="Stand. Genomic Sci.">
        <title>Genome sequence of the halotolerant bacterium Corynebacterium halotolerans type strain YIM 70093(T) (= DSM 44683(T)).</title>
        <authorList>
            <person name="Ruckert C."/>
            <person name="Albersmeier A."/>
            <person name="Al-Dilaimi A."/>
            <person name="Niehaus K."/>
            <person name="Szczepanowski R."/>
            <person name="Kalinowski J."/>
        </authorList>
    </citation>
    <scope>NUCLEOTIDE SEQUENCE [LARGE SCALE GENOMIC DNA]</scope>
    <source>
        <strain evidence="4">YIM 70093</strain>
    </source>
</reference>
<proteinExistence type="predicted"/>
<dbReference type="eggNOG" id="ENOG5033MXV">
    <property type="taxonomic scope" value="Bacteria"/>
</dbReference>
<dbReference type="RefSeq" id="WP_015400438.1">
    <property type="nucleotide sequence ID" value="NC_020302.1"/>
</dbReference>
<gene>
    <name evidence="4" type="ORF">A605_05065</name>
</gene>
<evidence type="ECO:0000259" key="3">
    <source>
        <dbReference type="Pfam" id="PF20177"/>
    </source>
</evidence>
<feature type="domain" description="DUF6542" evidence="3">
    <location>
        <begin position="15"/>
        <end position="139"/>
    </location>
</feature>
<name>M1MWC0_9CORY</name>
<dbReference type="HOGENOM" id="CLU_081227_0_0_11"/>
<dbReference type="Pfam" id="PF20177">
    <property type="entry name" value="DUF6542"/>
    <property type="match status" value="1"/>
</dbReference>
<protein>
    <recommendedName>
        <fullName evidence="3">DUF6542 domain-containing protein</fullName>
    </recommendedName>
</protein>
<feature type="compositionally biased region" description="Basic and acidic residues" evidence="1">
    <location>
        <begin position="181"/>
        <end position="205"/>
    </location>
</feature>
<keyword evidence="2" id="KW-0472">Membrane</keyword>
<dbReference type="STRING" id="1121362.A605_05065"/>
<evidence type="ECO:0000256" key="1">
    <source>
        <dbReference type="SAM" id="MobiDB-lite"/>
    </source>
</evidence>
<feature type="region of interest" description="Disordered" evidence="1">
    <location>
        <begin position="146"/>
        <end position="262"/>
    </location>
</feature>
<accession>M1MWC0</accession>
<sequence length="262" mass="29038">MSPKSRSRQATVFTGLPTWSGIAIVLAALVTGLLISLSVQQIGLPFLVCFILSGLFVALLTEPRGLFLTVASMPVLFAAMTVLTAWSVARSTAPEGSAAFSTTSIVTGVYPLLEFFPVLFSVSAGAGAIAILRLWLLRRSGRARDLAAQRTRRRDAENEQRNRATVSRARRRTNQVTVEELLERNRRRMEERADGAADIRDDRPTRQMRPVTGPSASPARPRPETERSPKPAKREKPAKSQSRTRQQRPRRRSLDDDLYSGN</sequence>
<evidence type="ECO:0000256" key="2">
    <source>
        <dbReference type="SAM" id="Phobius"/>
    </source>
</evidence>
<feature type="transmembrane region" description="Helical" evidence="2">
    <location>
        <begin position="12"/>
        <end position="36"/>
    </location>
</feature>
<dbReference type="EMBL" id="CP003697">
    <property type="protein sequence ID" value="AGF72019.1"/>
    <property type="molecule type" value="Genomic_DNA"/>
</dbReference>
<keyword evidence="5" id="KW-1185">Reference proteome</keyword>